<reference evidence="2 3" key="1">
    <citation type="submission" date="2024-01" db="EMBL/GenBank/DDBJ databases">
        <title>The genomes of 5 underutilized Papilionoideae crops provide insights into root nodulation and disease resistanc.</title>
        <authorList>
            <person name="Jiang F."/>
        </authorList>
    </citation>
    <scope>NUCLEOTIDE SEQUENCE [LARGE SCALE GENOMIC DNA]</scope>
    <source>
        <strain evidence="2">LVBAO_FW01</strain>
        <tissue evidence="2">Leaves</tissue>
    </source>
</reference>
<protein>
    <submittedName>
        <fullName evidence="2">Uncharacterized protein</fullName>
    </submittedName>
</protein>
<dbReference type="AlphaFoldDB" id="A0AAN9KRK3"/>
<keyword evidence="1" id="KW-0732">Signal</keyword>
<name>A0AAN9KRK3_CANGL</name>
<accession>A0AAN9KRK3</accession>
<feature type="chain" id="PRO_5042843933" evidence="1">
    <location>
        <begin position="31"/>
        <end position="81"/>
    </location>
</feature>
<evidence type="ECO:0000313" key="3">
    <source>
        <dbReference type="Proteomes" id="UP001367508"/>
    </source>
</evidence>
<dbReference type="Proteomes" id="UP001367508">
    <property type="component" value="Unassembled WGS sequence"/>
</dbReference>
<proteinExistence type="predicted"/>
<gene>
    <name evidence="2" type="ORF">VNO77_25978</name>
</gene>
<evidence type="ECO:0000256" key="1">
    <source>
        <dbReference type="SAM" id="SignalP"/>
    </source>
</evidence>
<keyword evidence="3" id="KW-1185">Reference proteome</keyword>
<evidence type="ECO:0000313" key="2">
    <source>
        <dbReference type="EMBL" id="KAK7322590.1"/>
    </source>
</evidence>
<dbReference type="EMBL" id="JAYMYQ010000006">
    <property type="protein sequence ID" value="KAK7322590.1"/>
    <property type="molecule type" value="Genomic_DNA"/>
</dbReference>
<feature type="signal peptide" evidence="1">
    <location>
        <begin position="1"/>
        <end position="30"/>
    </location>
</feature>
<organism evidence="2 3">
    <name type="scientific">Canavalia gladiata</name>
    <name type="common">Sword bean</name>
    <name type="synonym">Dolichos gladiatus</name>
    <dbReference type="NCBI Taxonomy" id="3824"/>
    <lineage>
        <taxon>Eukaryota</taxon>
        <taxon>Viridiplantae</taxon>
        <taxon>Streptophyta</taxon>
        <taxon>Embryophyta</taxon>
        <taxon>Tracheophyta</taxon>
        <taxon>Spermatophyta</taxon>
        <taxon>Magnoliopsida</taxon>
        <taxon>eudicotyledons</taxon>
        <taxon>Gunneridae</taxon>
        <taxon>Pentapetalae</taxon>
        <taxon>rosids</taxon>
        <taxon>fabids</taxon>
        <taxon>Fabales</taxon>
        <taxon>Fabaceae</taxon>
        <taxon>Papilionoideae</taxon>
        <taxon>50 kb inversion clade</taxon>
        <taxon>NPAAA clade</taxon>
        <taxon>indigoferoid/millettioid clade</taxon>
        <taxon>Phaseoleae</taxon>
        <taxon>Canavalia</taxon>
    </lineage>
</organism>
<sequence>MECTRNSSVKLAFFLAFFIIASDMCVKSEAENSHLTSGHCTKDSDCHRFCPTCRSCNCLKGICICENSNFADNIHSGQFPN</sequence>
<comment type="caution">
    <text evidence="2">The sequence shown here is derived from an EMBL/GenBank/DDBJ whole genome shotgun (WGS) entry which is preliminary data.</text>
</comment>